<dbReference type="GeneID" id="77806514"/>
<dbReference type="Proteomes" id="UP001164743">
    <property type="component" value="Chromosome 1A"/>
</dbReference>
<protein>
    <submittedName>
        <fullName evidence="1">Uncharacterized protein</fullName>
    </submittedName>
</protein>
<proteinExistence type="predicted"/>
<gene>
    <name evidence="1" type="ORF">PtA15_1A578</name>
</gene>
<evidence type="ECO:0000313" key="2">
    <source>
        <dbReference type="Proteomes" id="UP001164743"/>
    </source>
</evidence>
<keyword evidence="2" id="KW-1185">Reference proteome</keyword>
<name>A0ABY7CA27_9BASI</name>
<dbReference type="EMBL" id="CP110421">
    <property type="protein sequence ID" value="WAQ81238.1"/>
    <property type="molecule type" value="Genomic_DNA"/>
</dbReference>
<evidence type="ECO:0000313" key="1">
    <source>
        <dbReference type="EMBL" id="WAQ81238.1"/>
    </source>
</evidence>
<accession>A0ABY7CA27</accession>
<dbReference type="RefSeq" id="XP_053016793.1">
    <property type="nucleotide sequence ID" value="XM_053165619.1"/>
</dbReference>
<sequence length="53" mass="5557">MPKPSEKPHTLTSPVLWTAKSPELLPVLLPLRLTLAAADTGDAPAPAAKSLGW</sequence>
<organism evidence="1 2">
    <name type="scientific">Puccinia triticina</name>
    <dbReference type="NCBI Taxonomy" id="208348"/>
    <lineage>
        <taxon>Eukaryota</taxon>
        <taxon>Fungi</taxon>
        <taxon>Dikarya</taxon>
        <taxon>Basidiomycota</taxon>
        <taxon>Pucciniomycotina</taxon>
        <taxon>Pucciniomycetes</taxon>
        <taxon>Pucciniales</taxon>
        <taxon>Pucciniaceae</taxon>
        <taxon>Puccinia</taxon>
    </lineage>
</organism>
<reference evidence="1" key="1">
    <citation type="submission" date="2022-10" db="EMBL/GenBank/DDBJ databases">
        <title>Puccinia triticina Genome sequencing and assembly.</title>
        <authorList>
            <person name="Li C."/>
        </authorList>
    </citation>
    <scope>NUCLEOTIDE SEQUENCE</scope>
    <source>
        <strain evidence="1">Pt15</strain>
    </source>
</reference>